<evidence type="ECO:0000256" key="1">
    <source>
        <dbReference type="ARBA" id="ARBA00006484"/>
    </source>
</evidence>
<dbReference type="KEGG" id="clf:GJQ69_02360"/>
<evidence type="ECO:0000313" key="3">
    <source>
        <dbReference type="EMBL" id="QKN23435.1"/>
    </source>
</evidence>
<dbReference type="AlphaFoldDB" id="A0A859DPR1"/>
<sequence>MRRELGPKQTVLITGASSGIGRELAILFAAHGFRLVLTARTQSRLEQLAQLLRQTFHVTVEVLPADLSKAEAAQQVYDTLQEKGIVVDQLVSNAGSARHQEVIEADIQGMADTIALNVTSTTLLTRLFAADMVWRGRGRILITASTSAFAPDPCFAVYSATKAYDLQFGETLWAELRYTPVSVSVLCPGPTKTGFSAAAGRQDASFAANPRRVALAAFRGMQAGKLLIFSPPLYGPACFLSRLLPPQAAAVIPSLYQQVLSHHTKDIFKNKDSQKD</sequence>
<keyword evidence="6" id="KW-1185">Reference proteome</keyword>
<dbReference type="EMBL" id="CP046161">
    <property type="protein sequence ID" value="QKO29886.1"/>
    <property type="molecule type" value="Genomic_DNA"/>
</dbReference>
<dbReference type="InterPro" id="IPR002347">
    <property type="entry name" value="SDR_fam"/>
</dbReference>
<evidence type="ECO:0000313" key="4">
    <source>
        <dbReference type="EMBL" id="QKO29886.1"/>
    </source>
</evidence>
<dbReference type="EMBL" id="CP046051">
    <property type="protein sequence ID" value="QKN23435.1"/>
    <property type="molecule type" value="Genomic_DNA"/>
</dbReference>
<dbReference type="RefSeq" id="WP_086036403.1">
    <property type="nucleotide sequence ID" value="NZ_CP046051.1"/>
</dbReference>
<evidence type="ECO:0000313" key="6">
    <source>
        <dbReference type="Proteomes" id="UP000509623"/>
    </source>
</evidence>
<dbReference type="CDD" id="cd05233">
    <property type="entry name" value="SDR_c"/>
    <property type="match status" value="1"/>
</dbReference>
<accession>A0A859DPR1</accession>
<organism evidence="3 5">
    <name type="scientific">Caproicibacterium lactatifermentans</name>
    <dbReference type="NCBI Taxonomy" id="2666138"/>
    <lineage>
        <taxon>Bacteria</taxon>
        <taxon>Bacillati</taxon>
        <taxon>Bacillota</taxon>
        <taxon>Clostridia</taxon>
        <taxon>Eubacteriales</taxon>
        <taxon>Oscillospiraceae</taxon>
        <taxon>Caproicibacterium</taxon>
    </lineage>
</organism>
<name>A0A859DPR1_9FIRM</name>
<dbReference type="Proteomes" id="UP000501316">
    <property type="component" value="Chromosome"/>
</dbReference>
<reference evidence="5 6" key="1">
    <citation type="submission" date="2019-11" db="EMBL/GenBank/DDBJ databases">
        <authorList>
            <person name="Ren C."/>
            <person name="Wang H."/>
            <person name="Xu Y."/>
        </authorList>
    </citation>
    <scope>NUCLEOTIDE SEQUENCE [LARGE SCALE GENOMIC DNA]</scope>
    <source>
        <strain evidence="6">JNU-WLY1368</strain>
        <strain evidence="3 5">LBM 19010</strain>
    </source>
</reference>
<dbReference type="PRINTS" id="PR00081">
    <property type="entry name" value="GDHRDH"/>
</dbReference>
<dbReference type="Gene3D" id="3.40.50.720">
    <property type="entry name" value="NAD(P)-binding Rossmann-like Domain"/>
    <property type="match status" value="1"/>
</dbReference>
<dbReference type="GO" id="GO:0016020">
    <property type="term" value="C:membrane"/>
    <property type="evidence" value="ECO:0007669"/>
    <property type="project" value="TreeGrafter"/>
</dbReference>
<keyword evidence="2" id="KW-0560">Oxidoreductase</keyword>
<gene>
    <name evidence="3" type="ORF">GJQ69_02360</name>
    <name evidence="4" type="ORF">GKP14_01995</name>
</gene>
<evidence type="ECO:0000313" key="5">
    <source>
        <dbReference type="Proteomes" id="UP000501316"/>
    </source>
</evidence>
<dbReference type="GO" id="GO:0016491">
    <property type="term" value="F:oxidoreductase activity"/>
    <property type="evidence" value="ECO:0007669"/>
    <property type="project" value="UniProtKB-KW"/>
</dbReference>
<evidence type="ECO:0000256" key="2">
    <source>
        <dbReference type="ARBA" id="ARBA00023002"/>
    </source>
</evidence>
<protein>
    <submittedName>
        <fullName evidence="3">SDR family NAD(P)-dependent oxidoreductase</fullName>
    </submittedName>
</protein>
<proteinExistence type="inferred from homology"/>
<reference evidence="4" key="2">
    <citation type="journal article" date="2021" name="Appl. Environ. Microbiol.">
        <title>Adaptability of a Caproate-Producing Bacterium Contributes to Its Dominance in an Anaerobic Fermentation System.</title>
        <authorList>
            <person name="Wang H."/>
            <person name="Gu Y."/>
            <person name="Zhou W."/>
            <person name="Zhao D."/>
            <person name="Qiao Z."/>
            <person name="Zheng J."/>
            <person name="Gao J."/>
            <person name="Chen X."/>
            <person name="Ren C."/>
            <person name="Xu Y."/>
        </authorList>
    </citation>
    <scope>NUCLEOTIDE SEQUENCE</scope>
    <source>
        <strain evidence="4">JNU-WLY1368</strain>
    </source>
</reference>
<dbReference type="SUPFAM" id="SSF51735">
    <property type="entry name" value="NAD(P)-binding Rossmann-fold domains"/>
    <property type="match status" value="1"/>
</dbReference>
<dbReference type="InterPro" id="IPR036291">
    <property type="entry name" value="NAD(P)-bd_dom_sf"/>
</dbReference>
<dbReference type="Pfam" id="PF00106">
    <property type="entry name" value="adh_short"/>
    <property type="match status" value="1"/>
</dbReference>
<reference evidence="4" key="3">
    <citation type="journal article" date="2022" name="Int. J. Syst. Evol. Microbiol.">
        <title>Caproicibacterium lactatifermentans sp. nov., isolated from pit clay used for the production of Chinese strong aroma-type liquor.</title>
        <authorList>
            <person name="Wang H."/>
            <person name="Gu Y."/>
            <person name="Zhao D."/>
            <person name="Qiao Z."/>
            <person name="Zheng J."/>
            <person name="Gao J."/>
            <person name="Ren C."/>
            <person name="Xu Y."/>
        </authorList>
    </citation>
    <scope>NUCLEOTIDE SEQUENCE</scope>
    <source>
        <strain evidence="4">JNU-WLY1368</strain>
    </source>
</reference>
<dbReference type="PANTHER" id="PTHR44196:SF2">
    <property type="entry name" value="SHORT-CHAIN DEHYDROGENASE-RELATED"/>
    <property type="match status" value="1"/>
</dbReference>
<dbReference type="Proteomes" id="UP000509623">
    <property type="component" value="Chromosome"/>
</dbReference>
<comment type="similarity">
    <text evidence="1">Belongs to the short-chain dehydrogenases/reductases (SDR) family.</text>
</comment>
<dbReference type="PANTHER" id="PTHR44196">
    <property type="entry name" value="DEHYDROGENASE/REDUCTASE SDR FAMILY MEMBER 7B"/>
    <property type="match status" value="1"/>
</dbReference>